<evidence type="ECO:0000313" key="3">
    <source>
        <dbReference type="EnsemblPlants" id="OBART11G17590.1"/>
    </source>
</evidence>
<dbReference type="PROSITE" id="PS00636">
    <property type="entry name" value="DNAJ_1"/>
    <property type="match status" value="1"/>
</dbReference>
<accession>A0A0D3HN87</accession>
<dbReference type="CDD" id="cd06257">
    <property type="entry name" value="DnaJ"/>
    <property type="match status" value="1"/>
</dbReference>
<dbReference type="PROSITE" id="PS50076">
    <property type="entry name" value="DNAJ_2"/>
    <property type="match status" value="1"/>
</dbReference>
<dbReference type="InterPro" id="IPR036869">
    <property type="entry name" value="J_dom_sf"/>
</dbReference>
<evidence type="ECO:0000259" key="2">
    <source>
        <dbReference type="PROSITE" id="PS50076"/>
    </source>
</evidence>
<dbReference type="PANTHER" id="PTHR47374:SF9">
    <property type="entry name" value="DUF3444 DOMAIN-CONTAINING PROTEIN"/>
    <property type="match status" value="1"/>
</dbReference>
<reference evidence="3" key="1">
    <citation type="journal article" date="2009" name="Rice">
        <title>De Novo Next Generation Sequencing of Plant Genomes.</title>
        <authorList>
            <person name="Rounsley S."/>
            <person name="Marri P.R."/>
            <person name="Yu Y."/>
            <person name="He R."/>
            <person name="Sisneros N."/>
            <person name="Goicoechea J.L."/>
            <person name="Lee S.J."/>
            <person name="Angelova A."/>
            <person name="Kudrna D."/>
            <person name="Luo M."/>
            <person name="Affourtit J."/>
            <person name="Desany B."/>
            <person name="Knight J."/>
            <person name="Niazi F."/>
            <person name="Egholm M."/>
            <person name="Wing R.A."/>
        </authorList>
    </citation>
    <scope>NUCLEOTIDE SEQUENCE [LARGE SCALE GENOMIC DNA]</scope>
    <source>
        <strain evidence="3">cv. IRGC 105608</strain>
    </source>
</reference>
<name>A0A0D3HN87_9ORYZ</name>
<evidence type="ECO:0000256" key="1">
    <source>
        <dbReference type="SAM" id="MobiDB-lite"/>
    </source>
</evidence>
<dbReference type="PRINTS" id="PR00625">
    <property type="entry name" value="JDOMAIN"/>
</dbReference>
<evidence type="ECO:0000313" key="4">
    <source>
        <dbReference type="Proteomes" id="UP000026960"/>
    </source>
</evidence>
<feature type="compositionally biased region" description="Polar residues" evidence="1">
    <location>
        <begin position="690"/>
        <end position="699"/>
    </location>
</feature>
<dbReference type="InterPro" id="IPR024593">
    <property type="entry name" value="DUF3444"/>
</dbReference>
<dbReference type="Gramene" id="OBART11G17590.1">
    <property type="protein sequence ID" value="OBART11G17590.1"/>
    <property type="gene ID" value="OBART11G17590"/>
</dbReference>
<dbReference type="InterPro" id="IPR001623">
    <property type="entry name" value="DnaJ_domain"/>
</dbReference>
<dbReference type="HOGENOM" id="CLU_309819_0_0_1"/>
<protein>
    <recommendedName>
        <fullName evidence="2">J domain-containing protein</fullName>
    </recommendedName>
</protein>
<sequence length="951" mass="107249">MREIILSHLVHTGQNGSNRQIEILPQVGEIWCIYKNWTSEWTPPRVDTCEFVIGEIVGRTEASIIIYLLTQLNGFRAVFMPDKQSAVMEIPTRDRLRFSHRIPSFLLTEERGGKLRGFYELDPASVPDVFLYRNTVMGWITYQRYRRGMRDLDYICQLLTVCKQRRKPTETLDWYGVLQVEATADDTTLKYQHDKLCLVAFILMKTLFLHTNLNISQTKGSKNFAFKLHEQAVPSRFLLASAAITELPVSLSTEHHVPIKLDIHGERNAEHEGDQQNYQKEAGVRTLNNPVIAYHYPDFCDIGKFRDINRIEVDQIWALYDDHDFIPRVYARIDHIDISNLKVQFTWLEHKAMNAQEAKWSDEELPVARGSFCLGETCIVEGLLELDTSAHLSSELDSTFLSIALTHYMSLDTRPNTEFTSCAHPVSEFHKSGYRFALNSNRRSNGWSRIHLSVAASLELETANPCVIQIGKLFFFPKVRFEPSTRTGHLIGLLPDSIAVLSMPLARSSGALKAAHTVFSSERLDGYIAVFKLHIGKEILEIPEKENLSASGRRGPPCAHICPPSAVDVFPAYASGRRREPPATDVLPIGTLGRSAVIDELLLAHGVGRREVVRHGDEEGAGDRDRAVGCTLRGRNGECVSQEMNARVGNAGTPTPSASTSFDCSRRRVQEGPHRPAARAGRTDELLPAQWTNNGTGTDRLTDVAEEAFSAREIVVKKLENRDFVGARKIAIKAQRLFPELENISQLLTVCEVLSSAEAKISGELDWYGVLQVDKMADETVIRKQYNILSYRLHPDNNTLFGAEAAFRFVSEAHAVLSDHAKRSLYDTKRQQTKQIGAKCKVQIHPKIGEVWAIYKNWSNKWVPSRSTRGTKYAIGKIVDSTEAFTLFVDGYISVFKPDVRRGILKIPVKENLRFSHRIPSFCLTKEKGGKLHDCYELDPAAVPDVFLHKN</sequence>
<proteinExistence type="predicted"/>
<dbReference type="PaxDb" id="65489-OBART11G17590.1"/>
<organism evidence="3">
    <name type="scientific">Oryza barthii</name>
    <dbReference type="NCBI Taxonomy" id="65489"/>
    <lineage>
        <taxon>Eukaryota</taxon>
        <taxon>Viridiplantae</taxon>
        <taxon>Streptophyta</taxon>
        <taxon>Embryophyta</taxon>
        <taxon>Tracheophyta</taxon>
        <taxon>Spermatophyta</taxon>
        <taxon>Magnoliopsida</taxon>
        <taxon>Liliopsida</taxon>
        <taxon>Poales</taxon>
        <taxon>Poaceae</taxon>
        <taxon>BOP clade</taxon>
        <taxon>Oryzoideae</taxon>
        <taxon>Oryzeae</taxon>
        <taxon>Oryzinae</taxon>
        <taxon>Oryza</taxon>
    </lineage>
</organism>
<dbReference type="Proteomes" id="UP000026960">
    <property type="component" value="Chromosome 11"/>
</dbReference>
<dbReference type="AlphaFoldDB" id="A0A0D3HN87"/>
<reference evidence="3" key="2">
    <citation type="submission" date="2015-03" db="UniProtKB">
        <authorList>
            <consortium name="EnsemblPlants"/>
        </authorList>
    </citation>
    <scope>IDENTIFICATION</scope>
</reference>
<dbReference type="eggNOG" id="ENOG502QS8C">
    <property type="taxonomic scope" value="Eukaryota"/>
</dbReference>
<dbReference type="SUPFAM" id="SSF46565">
    <property type="entry name" value="Chaperone J-domain"/>
    <property type="match status" value="1"/>
</dbReference>
<dbReference type="GO" id="GO:0005783">
    <property type="term" value="C:endoplasmic reticulum"/>
    <property type="evidence" value="ECO:0007669"/>
    <property type="project" value="UniProtKB-ARBA"/>
</dbReference>
<dbReference type="PANTHER" id="PTHR47374">
    <property type="entry name" value="ENDOSOME ANTIGEN-LIKE PROTEIN, PUTATIVE (DUF3444)-RELATED"/>
    <property type="match status" value="1"/>
</dbReference>
<dbReference type="Gene3D" id="1.10.287.110">
    <property type="entry name" value="DnaJ domain"/>
    <property type="match status" value="1"/>
</dbReference>
<keyword evidence="4" id="KW-1185">Reference proteome</keyword>
<dbReference type="SMART" id="SM00271">
    <property type="entry name" value="DnaJ"/>
    <property type="match status" value="1"/>
</dbReference>
<dbReference type="STRING" id="65489.A0A0D3HN87"/>
<dbReference type="EnsemblPlants" id="OBART11G17590.1">
    <property type="protein sequence ID" value="OBART11G17590.1"/>
    <property type="gene ID" value="OBART11G17590"/>
</dbReference>
<dbReference type="InterPro" id="IPR018253">
    <property type="entry name" value="DnaJ_domain_CS"/>
</dbReference>
<dbReference type="Pfam" id="PF00226">
    <property type="entry name" value="DnaJ"/>
    <property type="match status" value="1"/>
</dbReference>
<feature type="domain" description="J" evidence="2">
    <location>
        <begin position="766"/>
        <end position="830"/>
    </location>
</feature>
<feature type="region of interest" description="Disordered" evidence="1">
    <location>
        <begin position="671"/>
        <end position="699"/>
    </location>
</feature>
<dbReference type="Pfam" id="PF11926">
    <property type="entry name" value="DUF3444"/>
    <property type="match status" value="3"/>
</dbReference>